<dbReference type="EMBL" id="JAFELM010000031">
    <property type="protein sequence ID" value="MBM6618443.1"/>
    <property type="molecule type" value="Genomic_DNA"/>
</dbReference>
<gene>
    <name evidence="4" type="ORF">JR050_12310</name>
</gene>
<evidence type="ECO:0000256" key="2">
    <source>
        <dbReference type="SAM" id="Phobius"/>
    </source>
</evidence>
<dbReference type="Proteomes" id="UP001518925">
    <property type="component" value="Unassembled WGS sequence"/>
</dbReference>
<protein>
    <recommendedName>
        <fullName evidence="3">Magnesium transporter MgtE intracellular domain-containing protein</fullName>
    </recommendedName>
</protein>
<dbReference type="InterPro" id="IPR038076">
    <property type="entry name" value="MgtE_N_sf"/>
</dbReference>
<evidence type="ECO:0000313" key="4">
    <source>
        <dbReference type="EMBL" id="MBM6618443.1"/>
    </source>
</evidence>
<feature type="domain" description="Magnesium transporter MgtE intracellular" evidence="3">
    <location>
        <begin position="113"/>
        <end position="193"/>
    </location>
</feature>
<dbReference type="Gene3D" id="1.25.60.10">
    <property type="entry name" value="MgtE N-terminal domain-like"/>
    <property type="match status" value="1"/>
</dbReference>
<feature type="coiled-coil region" evidence="1">
    <location>
        <begin position="71"/>
        <end position="133"/>
    </location>
</feature>
<proteinExistence type="predicted"/>
<keyword evidence="2" id="KW-0812">Transmembrane</keyword>
<evidence type="ECO:0000256" key="1">
    <source>
        <dbReference type="SAM" id="Coils"/>
    </source>
</evidence>
<keyword evidence="2" id="KW-0472">Membrane</keyword>
<keyword evidence="5" id="KW-1185">Reference proteome</keyword>
<keyword evidence="1" id="KW-0175">Coiled coil</keyword>
<dbReference type="Pfam" id="PF03448">
    <property type="entry name" value="MgtE_N"/>
    <property type="match status" value="1"/>
</dbReference>
<evidence type="ECO:0000259" key="3">
    <source>
        <dbReference type="Pfam" id="PF03448"/>
    </source>
</evidence>
<keyword evidence="2" id="KW-1133">Transmembrane helix</keyword>
<reference evidence="4 5" key="1">
    <citation type="submission" date="2021-02" db="EMBL/GenBank/DDBJ databases">
        <title>Bacillus sp. RD4P76, an endophyte from a halophyte.</title>
        <authorList>
            <person name="Sun J.-Q."/>
        </authorList>
    </citation>
    <scope>NUCLEOTIDE SEQUENCE [LARGE SCALE GENOMIC DNA]</scope>
    <source>
        <strain evidence="4 5">RD4P76</strain>
    </source>
</reference>
<dbReference type="RefSeq" id="WP_204203791.1">
    <property type="nucleotide sequence ID" value="NZ_JAFELM010000031.1"/>
</dbReference>
<comment type="caution">
    <text evidence="4">The sequence shown here is derived from an EMBL/GenBank/DDBJ whole genome shotgun (WGS) entry which is preliminary data.</text>
</comment>
<sequence length="196" mass="21731">MEIQEEKESTFLGKIQWLFFVVFIPLLFAIAVTLVVLNIAGVDVEGAVKKYGAHVPGVSKLVADKNTINIEDKLRKDIGDLEATNKEQIDQISSLEKEIEQRDKELDQLKSKIDELTEQLNDEESEQANSTQTKKEISKAFESMSAKNAAAIVAEMQASEALKILQALSTDTLSSILEKMDPVEAAKYTELLSNSL</sequence>
<organism evidence="4 5">
    <name type="scientific">Bacillus suaedaesalsae</name>
    <dbReference type="NCBI Taxonomy" id="2810349"/>
    <lineage>
        <taxon>Bacteria</taxon>
        <taxon>Bacillati</taxon>
        <taxon>Bacillota</taxon>
        <taxon>Bacilli</taxon>
        <taxon>Bacillales</taxon>
        <taxon>Bacillaceae</taxon>
        <taxon>Bacillus</taxon>
    </lineage>
</organism>
<name>A0ABS2DJ00_9BACI</name>
<dbReference type="InterPro" id="IPR006668">
    <property type="entry name" value="Mg_transptr_MgtE_intracell_dom"/>
</dbReference>
<accession>A0ABS2DJ00</accession>
<evidence type="ECO:0000313" key="5">
    <source>
        <dbReference type="Proteomes" id="UP001518925"/>
    </source>
</evidence>
<dbReference type="SUPFAM" id="SSF158791">
    <property type="entry name" value="MgtE N-terminal domain-like"/>
    <property type="match status" value="1"/>
</dbReference>
<feature type="transmembrane region" description="Helical" evidence="2">
    <location>
        <begin position="17"/>
        <end position="40"/>
    </location>
</feature>